<dbReference type="EMBL" id="FOVF01000012">
    <property type="protein sequence ID" value="SFN29001.1"/>
    <property type="molecule type" value="Genomic_DNA"/>
</dbReference>
<sequence length="101" mass="11003">MNSTRLQKEHELNLLKKLSTDDAYRARFEASPSDALKEIGVPDGAVSSLDAQALLPGKLATKDEIARAHAKLDAENLTDHACMVWPLLRVNYGESSGPKSD</sequence>
<name>A0A1I4XT13_9GAMM</name>
<keyword evidence="2" id="KW-1185">Reference proteome</keyword>
<organism evidence="1 2">
    <name type="scientific">Dokdonella immobilis</name>
    <dbReference type="NCBI Taxonomy" id="578942"/>
    <lineage>
        <taxon>Bacteria</taxon>
        <taxon>Pseudomonadati</taxon>
        <taxon>Pseudomonadota</taxon>
        <taxon>Gammaproteobacteria</taxon>
        <taxon>Lysobacterales</taxon>
        <taxon>Rhodanobacteraceae</taxon>
        <taxon>Dokdonella</taxon>
    </lineage>
</organism>
<reference evidence="1 2" key="1">
    <citation type="submission" date="2016-10" db="EMBL/GenBank/DDBJ databases">
        <authorList>
            <person name="de Groot N.N."/>
        </authorList>
    </citation>
    <scope>NUCLEOTIDE SEQUENCE [LARGE SCALE GENOMIC DNA]</scope>
    <source>
        <strain evidence="1 2">CGMCC 1.7659</strain>
    </source>
</reference>
<evidence type="ECO:0000313" key="1">
    <source>
        <dbReference type="EMBL" id="SFN29001.1"/>
    </source>
</evidence>
<dbReference type="OrthoDB" id="5959633at2"/>
<gene>
    <name evidence="1" type="ORF">SAMN05216289_1122</name>
</gene>
<evidence type="ECO:0000313" key="2">
    <source>
        <dbReference type="Proteomes" id="UP000198575"/>
    </source>
</evidence>
<dbReference type="Proteomes" id="UP000198575">
    <property type="component" value="Unassembled WGS sequence"/>
</dbReference>
<protein>
    <submittedName>
        <fullName evidence="1">Putative modified peptide</fullName>
    </submittedName>
</protein>
<dbReference type="NCBIfam" id="TIGR04509">
    <property type="entry name" value="mod_pep_NH_fam"/>
    <property type="match status" value="1"/>
</dbReference>
<dbReference type="InterPro" id="IPR030976">
    <property type="entry name" value="Mod_pep_NH_fam"/>
</dbReference>
<dbReference type="AlphaFoldDB" id="A0A1I4XT13"/>
<proteinExistence type="predicted"/>
<dbReference type="RefSeq" id="WP_092407487.1">
    <property type="nucleotide sequence ID" value="NZ_FOVF01000012.1"/>
</dbReference>
<accession>A0A1I4XT13</accession>